<keyword evidence="4" id="KW-1185">Reference proteome</keyword>
<protein>
    <submittedName>
        <fullName evidence="3">Uncharacterized protein</fullName>
    </submittedName>
</protein>
<feature type="coiled-coil region" evidence="1">
    <location>
        <begin position="39"/>
        <end position="73"/>
    </location>
</feature>
<name>A0ABN6VBL3_9HYPH</name>
<organism evidence="3 4">
    <name type="scientific">Methylocystis iwaonis</name>
    <dbReference type="NCBI Taxonomy" id="2885079"/>
    <lineage>
        <taxon>Bacteria</taxon>
        <taxon>Pseudomonadati</taxon>
        <taxon>Pseudomonadota</taxon>
        <taxon>Alphaproteobacteria</taxon>
        <taxon>Hyphomicrobiales</taxon>
        <taxon>Methylocystaceae</taxon>
        <taxon>Methylocystis</taxon>
    </lineage>
</organism>
<reference evidence="3 4" key="1">
    <citation type="journal article" date="2023" name="Int. J. Syst. Evol. Microbiol.">
        <title>Methylocystis iwaonis sp. nov., a type II methane-oxidizing bacterium from surface soil of a rice paddy field in Japan, and emended description of the genus Methylocystis (ex Whittenbury et al. 1970) Bowman et al. 1993.</title>
        <authorList>
            <person name="Kaise H."/>
            <person name="Sawadogo J.B."/>
            <person name="Alam M.S."/>
            <person name="Ueno C."/>
            <person name="Dianou D."/>
            <person name="Shinjo R."/>
            <person name="Asakawa S."/>
        </authorList>
    </citation>
    <scope>NUCLEOTIDE SEQUENCE [LARGE SCALE GENOMIC DNA]</scope>
    <source>
        <strain evidence="3 4">SS37A-Re</strain>
    </source>
</reference>
<evidence type="ECO:0000256" key="1">
    <source>
        <dbReference type="SAM" id="Coils"/>
    </source>
</evidence>
<evidence type="ECO:0000313" key="3">
    <source>
        <dbReference type="EMBL" id="BDV33008.1"/>
    </source>
</evidence>
<dbReference type="EMBL" id="AP027142">
    <property type="protein sequence ID" value="BDV33008.1"/>
    <property type="molecule type" value="Genomic_DNA"/>
</dbReference>
<accession>A0ABN6VBL3</accession>
<sequence length="113" mass="13269">MAETANCATVEKRLQEIDSQICDLQRMLERDDPTAMAFSTLVLDRLRQASRQREELESELARRRDEALILKQQIKRIDKYADRIDDKATRKESERERSAILERFSTPRDASVE</sequence>
<evidence type="ECO:0000256" key="2">
    <source>
        <dbReference type="SAM" id="MobiDB-lite"/>
    </source>
</evidence>
<gene>
    <name evidence="3" type="ORF">SS37A_05370</name>
</gene>
<evidence type="ECO:0000313" key="4">
    <source>
        <dbReference type="Proteomes" id="UP001317629"/>
    </source>
</evidence>
<proteinExistence type="predicted"/>
<feature type="compositionally biased region" description="Basic and acidic residues" evidence="2">
    <location>
        <begin position="86"/>
        <end position="100"/>
    </location>
</feature>
<keyword evidence="1" id="KW-0175">Coiled coil</keyword>
<dbReference type="Proteomes" id="UP001317629">
    <property type="component" value="Chromosome"/>
</dbReference>
<feature type="region of interest" description="Disordered" evidence="2">
    <location>
        <begin position="86"/>
        <end position="113"/>
    </location>
</feature>